<keyword evidence="3" id="KW-1003">Cell membrane</keyword>
<feature type="transmembrane region" description="Helical" evidence="14">
    <location>
        <begin position="141"/>
        <end position="162"/>
    </location>
</feature>
<evidence type="ECO:0000256" key="3">
    <source>
        <dbReference type="ARBA" id="ARBA00022475"/>
    </source>
</evidence>
<feature type="transmembrane region" description="Helical" evidence="14">
    <location>
        <begin position="810"/>
        <end position="827"/>
    </location>
</feature>
<dbReference type="PROSITE" id="PS00237">
    <property type="entry name" value="G_PROTEIN_RECEP_F1_1"/>
    <property type="match status" value="1"/>
</dbReference>
<keyword evidence="4" id="KW-0716">Sensory transduction</keyword>
<keyword evidence="10 13" id="KW-0675">Receptor</keyword>
<feature type="transmembrane region" description="Helical" evidence="14">
    <location>
        <begin position="98"/>
        <end position="120"/>
    </location>
</feature>
<dbReference type="InterPro" id="IPR000725">
    <property type="entry name" value="Olfact_rcpt"/>
</dbReference>
<sequence length="877" mass="98656">MAMKNDSSVTEFIFAGLTDQPELQLPLFILFLVYHTVTVVGNLSLMSLIFLNSDLQTPMYFFLFNLSFIDLCYSFVFTPKTLMSFVSEKNTISFSGCMTQLFFFCLFVHSECYVLTAMAYDRYVAICQPLLYMVIMSPRTCSLMMFGSYFMGLAGATVHTVFMVRLNFCDSNIINHYMCDIFPLLQLSCSSTYTSELVSSVVVSTVVIASSVVILMSYVLILFNVTQLSSGKGLYKAMSTCSSHIITVALFYGFGMLSHIKTSSDESVVQGKILSVFYTFLLPLLNPFIYSLRNQDVKMPHVNQMNMENYSSVSEFILMGLTEKSELQLPLFLLFLVNYTATVMGNLSLMSLIFLNSNLHTPMYYFIFNLAFIDFCYSFVFTPKLLMSFLLEKNTISFRGCMTQLFFFCLFVNSESYVLTAMAYDRYVAICQPLLYKVIMSPELCFMLMFGSYLMGFAGAMAHTGCMLRLRFCDSNIINHYLSCSSTYINELVSFIVVGTVISLSSLIILVSYALIFSSIIQMSSGNSWSKAMGTCGSHIITVSLFYGSGLLAYVKPSSAETVGMTKRMALVNDSSVKEFILLGLTQQPELQLPLFFLFLGIYVVSMVGNLGMTVLIILNHHLHTPMYYFLFNLSFTDLCYSSVITPKMLVSFVKQNTISYAECMTQLFFFCFLVIDECYILTAMAYDRYAAICKPLLYHITMSYQVCHSMTLGIYVMGFVGAMAHIVCMLRLTFCDDNIINHYVCDILPLLKLSCTSTAINEMMVFTVVGVNVIVPSLTIFISYTLILSNILGIRSAEGRSKAFSTCDSHVIAVSLFFGAAAFMYLKPSSASVESDKVSTIFYTIVGPMLNPFIYSIRNKDVHIALRKTLKRSMIT</sequence>
<feature type="transmembrane region" description="Helical" evidence="14">
    <location>
        <begin position="233"/>
        <end position="253"/>
    </location>
</feature>
<dbReference type="PRINTS" id="PR00245">
    <property type="entry name" value="OLFACTORYR"/>
</dbReference>
<dbReference type="SUPFAM" id="SSF81321">
    <property type="entry name" value="Family A G protein-coupled receptor-like"/>
    <property type="match status" value="3"/>
</dbReference>
<reference evidence="16 17" key="1">
    <citation type="journal article" date="2023" name="bioRxiv">
        <title>Conserved and derived expression patterns and positive selection on dental genes reveal complex evolutionary context of ever-growing rodent molars.</title>
        <authorList>
            <person name="Calamari Z.T."/>
            <person name="Song A."/>
            <person name="Cohen E."/>
            <person name="Akter M."/>
            <person name="Roy R.D."/>
            <person name="Hallikas O."/>
            <person name="Christensen M.M."/>
            <person name="Li P."/>
            <person name="Marangoni P."/>
            <person name="Jernvall J."/>
            <person name="Klein O.D."/>
        </authorList>
    </citation>
    <scope>NUCLEOTIDE SEQUENCE [LARGE SCALE GENOMIC DNA]</scope>
    <source>
        <strain evidence="16">V071</strain>
    </source>
</reference>
<feature type="transmembrane region" description="Helical" evidence="14">
    <location>
        <begin position="444"/>
        <end position="462"/>
    </location>
</feature>
<dbReference type="Proteomes" id="UP001488838">
    <property type="component" value="Unassembled WGS sequence"/>
</dbReference>
<accession>A0AAW0HW77</accession>
<feature type="transmembrane region" description="Helical" evidence="14">
    <location>
        <begin position="713"/>
        <end position="735"/>
    </location>
</feature>
<comment type="function">
    <text evidence="1">Odorant receptor.</text>
</comment>
<feature type="transmembrane region" description="Helical" evidence="14">
    <location>
        <begin position="58"/>
        <end position="78"/>
    </location>
</feature>
<dbReference type="Pfam" id="PF13853">
    <property type="entry name" value="7tm_4"/>
    <property type="match status" value="3"/>
</dbReference>
<dbReference type="Gene3D" id="1.20.1070.10">
    <property type="entry name" value="Rhodopsin 7-helix transmembrane proteins"/>
    <property type="match status" value="3"/>
</dbReference>
<feature type="domain" description="G-protein coupled receptors family 1 profile" evidence="15">
    <location>
        <begin position="41"/>
        <end position="290"/>
    </location>
</feature>
<protein>
    <recommendedName>
        <fullName evidence="15">G-protein coupled receptors family 1 profile domain-containing protein</fullName>
    </recommendedName>
</protein>
<dbReference type="GO" id="GO:0004930">
    <property type="term" value="F:G protein-coupled receptor activity"/>
    <property type="evidence" value="ECO:0007669"/>
    <property type="project" value="UniProtKB-KW"/>
</dbReference>
<evidence type="ECO:0000256" key="1">
    <source>
        <dbReference type="ARBA" id="ARBA00002936"/>
    </source>
</evidence>
<evidence type="ECO:0000256" key="11">
    <source>
        <dbReference type="ARBA" id="ARBA00023180"/>
    </source>
</evidence>
<comment type="subcellular location">
    <subcellularLocation>
        <location evidence="2">Cell membrane</location>
        <topology evidence="2">Multi-pass membrane protein</topology>
    </subcellularLocation>
</comment>
<keyword evidence="11" id="KW-0325">Glycoprotein</keyword>
<organism evidence="16 17">
    <name type="scientific">Myodes glareolus</name>
    <name type="common">Bank vole</name>
    <name type="synonym">Clethrionomys glareolus</name>
    <dbReference type="NCBI Taxonomy" id="447135"/>
    <lineage>
        <taxon>Eukaryota</taxon>
        <taxon>Metazoa</taxon>
        <taxon>Chordata</taxon>
        <taxon>Craniata</taxon>
        <taxon>Vertebrata</taxon>
        <taxon>Euteleostomi</taxon>
        <taxon>Mammalia</taxon>
        <taxon>Eutheria</taxon>
        <taxon>Euarchontoglires</taxon>
        <taxon>Glires</taxon>
        <taxon>Rodentia</taxon>
        <taxon>Myomorpha</taxon>
        <taxon>Muroidea</taxon>
        <taxon>Cricetidae</taxon>
        <taxon>Arvicolinae</taxon>
        <taxon>Myodes</taxon>
    </lineage>
</organism>
<evidence type="ECO:0000313" key="16">
    <source>
        <dbReference type="EMBL" id="KAK7806394.1"/>
    </source>
</evidence>
<dbReference type="InterPro" id="IPR000276">
    <property type="entry name" value="GPCR_Rhodpsn"/>
</dbReference>
<dbReference type="FunFam" id="1.20.1070.10:FF:000004">
    <property type="entry name" value="Olfactory receptor"/>
    <property type="match status" value="2"/>
</dbReference>
<proteinExistence type="inferred from homology"/>
<dbReference type="PRINTS" id="PR00237">
    <property type="entry name" value="GPCRRHODOPSN"/>
</dbReference>
<feature type="transmembrane region" description="Helical" evidence="14">
    <location>
        <begin position="595"/>
        <end position="619"/>
    </location>
</feature>
<keyword evidence="9 14" id="KW-0472">Membrane</keyword>
<keyword evidence="12 13" id="KW-0807">Transducer</keyword>
<evidence type="ECO:0000313" key="17">
    <source>
        <dbReference type="Proteomes" id="UP001488838"/>
    </source>
</evidence>
<keyword evidence="17" id="KW-1185">Reference proteome</keyword>
<feature type="transmembrane region" description="Helical" evidence="14">
    <location>
        <begin position="27"/>
        <end position="51"/>
    </location>
</feature>
<dbReference type="GO" id="GO:0005886">
    <property type="term" value="C:plasma membrane"/>
    <property type="evidence" value="ECO:0007669"/>
    <property type="project" value="UniProtKB-SubCell"/>
</dbReference>
<dbReference type="PROSITE" id="PS50262">
    <property type="entry name" value="G_PROTEIN_RECEP_F1_2"/>
    <property type="match status" value="3"/>
</dbReference>
<feature type="transmembrane region" description="Helical" evidence="14">
    <location>
        <begin position="363"/>
        <end position="381"/>
    </location>
</feature>
<keyword evidence="7 14" id="KW-1133">Transmembrane helix</keyword>
<evidence type="ECO:0000256" key="14">
    <source>
        <dbReference type="SAM" id="Phobius"/>
    </source>
</evidence>
<evidence type="ECO:0000256" key="5">
    <source>
        <dbReference type="ARBA" id="ARBA00022692"/>
    </source>
</evidence>
<evidence type="ECO:0000256" key="9">
    <source>
        <dbReference type="ARBA" id="ARBA00023136"/>
    </source>
</evidence>
<feature type="transmembrane region" description="Helical" evidence="14">
    <location>
        <begin position="764"/>
        <end position="789"/>
    </location>
</feature>
<evidence type="ECO:0000256" key="8">
    <source>
        <dbReference type="ARBA" id="ARBA00023040"/>
    </source>
</evidence>
<evidence type="ECO:0000256" key="4">
    <source>
        <dbReference type="ARBA" id="ARBA00022606"/>
    </source>
</evidence>
<dbReference type="GO" id="GO:0004984">
    <property type="term" value="F:olfactory receptor activity"/>
    <property type="evidence" value="ECO:0007669"/>
    <property type="project" value="InterPro"/>
</dbReference>
<dbReference type="AlphaFoldDB" id="A0AAW0HW77"/>
<keyword evidence="5 13" id="KW-0812">Transmembrane</keyword>
<evidence type="ECO:0000256" key="6">
    <source>
        <dbReference type="ARBA" id="ARBA00022725"/>
    </source>
</evidence>
<dbReference type="EMBL" id="JBBHLL010000302">
    <property type="protein sequence ID" value="KAK7806394.1"/>
    <property type="molecule type" value="Genomic_DNA"/>
</dbReference>
<gene>
    <name evidence="16" type="ORF">U0070_014708</name>
</gene>
<comment type="similarity">
    <text evidence="13">Belongs to the G-protein coupled receptor 1 family.</text>
</comment>
<evidence type="ECO:0000259" key="15">
    <source>
        <dbReference type="PROSITE" id="PS50262"/>
    </source>
</evidence>
<keyword evidence="8 13" id="KW-0297">G-protein coupled receptor</keyword>
<feature type="transmembrane region" description="Helical" evidence="14">
    <location>
        <begin position="331"/>
        <end position="357"/>
    </location>
</feature>
<feature type="domain" description="G-protein coupled receptors family 1 profile" evidence="15">
    <location>
        <begin position="609"/>
        <end position="856"/>
    </location>
</feature>
<evidence type="ECO:0000256" key="10">
    <source>
        <dbReference type="ARBA" id="ARBA00023170"/>
    </source>
</evidence>
<comment type="caution">
    <text evidence="16">The sequence shown here is derived from an EMBL/GenBank/DDBJ whole genome shotgun (WGS) entry which is preliminary data.</text>
</comment>
<dbReference type="FunFam" id="1.20.1070.10:FF:001035">
    <property type="entry name" value="Putative olfactory receptor"/>
    <property type="match status" value="1"/>
</dbReference>
<dbReference type="InterPro" id="IPR017452">
    <property type="entry name" value="GPCR_Rhodpsn_7TM"/>
</dbReference>
<feature type="transmembrane region" description="Helical" evidence="14">
    <location>
        <begin position="839"/>
        <end position="858"/>
    </location>
</feature>
<feature type="transmembrane region" description="Helical" evidence="14">
    <location>
        <begin position="273"/>
        <end position="292"/>
    </location>
</feature>
<evidence type="ECO:0000256" key="7">
    <source>
        <dbReference type="ARBA" id="ARBA00022989"/>
    </source>
</evidence>
<name>A0AAW0HW77_MYOGA</name>
<feature type="transmembrane region" description="Helical" evidence="14">
    <location>
        <begin position="536"/>
        <end position="555"/>
    </location>
</feature>
<feature type="transmembrane region" description="Helical" evidence="14">
    <location>
        <begin position="492"/>
        <end position="516"/>
    </location>
</feature>
<evidence type="ECO:0000256" key="12">
    <source>
        <dbReference type="ARBA" id="ARBA00023224"/>
    </source>
</evidence>
<dbReference type="FunFam" id="1.20.1070.10:FF:000646">
    <property type="entry name" value="Olfactory receptor 887"/>
    <property type="match status" value="1"/>
</dbReference>
<dbReference type="PANTHER" id="PTHR48018">
    <property type="entry name" value="OLFACTORY RECEPTOR"/>
    <property type="match status" value="1"/>
</dbReference>
<feature type="transmembrane region" description="Helical" evidence="14">
    <location>
        <begin position="665"/>
        <end position="687"/>
    </location>
</feature>
<keyword evidence="6" id="KW-0552">Olfaction</keyword>
<feature type="domain" description="G-protein coupled receptors family 1 profile" evidence="15">
    <location>
        <begin position="345"/>
        <end position="547"/>
    </location>
</feature>
<evidence type="ECO:0000256" key="13">
    <source>
        <dbReference type="RuleBase" id="RU000688"/>
    </source>
</evidence>
<evidence type="ECO:0000256" key="2">
    <source>
        <dbReference type="ARBA" id="ARBA00004651"/>
    </source>
</evidence>
<feature type="transmembrane region" description="Helical" evidence="14">
    <location>
        <begin position="197"/>
        <end position="221"/>
    </location>
</feature>